<dbReference type="Proteomes" id="UP001215712">
    <property type="component" value="Unassembled WGS sequence"/>
</dbReference>
<accession>A0AAD6MRP1</accession>
<dbReference type="GO" id="GO:0009116">
    <property type="term" value="P:nucleoside metabolic process"/>
    <property type="evidence" value="ECO:0007669"/>
    <property type="project" value="InterPro"/>
</dbReference>
<keyword evidence="1" id="KW-0732">Signal</keyword>
<proteinExistence type="predicted"/>
<reference evidence="2" key="2">
    <citation type="submission" date="2023-01" db="EMBL/GenBank/DDBJ databases">
        <authorList>
            <person name="Petersen C."/>
        </authorList>
    </citation>
    <scope>NUCLEOTIDE SEQUENCE</scope>
    <source>
        <strain evidence="2">IBT 17514</strain>
    </source>
</reference>
<evidence type="ECO:0000313" key="2">
    <source>
        <dbReference type="EMBL" id="KAJ5709209.1"/>
    </source>
</evidence>
<evidence type="ECO:0000313" key="3">
    <source>
        <dbReference type="Proteomes" id="UP001215712"/>
    </source>
</evidence>
<keyword evidence="3" id="KW-1185">Reference proteome</keyword>
<dbReference type="SUPFAM" id="SSF53167">
    <property type="entry name" value="Purine and uridine phosphorylases"/>
    <property type="match status" value="1"/>
</dbReference>
<dbReference type="GO" id="GO:0003824">
    <property type="term" value="F:catalytic activity"/>
    <property type="evidence" value="ECO:0007669"/>
    <property type="project" value="InterPro"/>
</dbReference>
<dbReference type="PANTHER" id="PTHR46082">
    <property type="entry name" value="ATP/GTP-BINDING PROTEIN-RELATED"/>
    <property type="match status" value="1"/>
</dbReference>
<name>A0AAD6MRP1_9EURO</name>
<comment type="caution">
    <text evidence="2">The sequence shown here is derived from an EMBL/GenBank/DDBJ whole genome shotgun (WGS) entry which is preliminary data.</text>
</comment>
<protein>
    <recommendedName>
        <fullName evidence="4">Nucleoside phosphorylase domain-containing protein</fullName>
    </recommendedName>
</protein>
<gene>
    <name evidence="2" type="ORF">N7493_010543</name>
</gene>
<evidence type="ECO:0008006" key="4">
    <source>
        <dbReference type="Google" id="ProtNLM"/>
    </source>
</evidence>
<dbReference type="PANTHER" id="PTHR46082:SF11">
    <property type="entry name" value="AAA+ ATPASE DOMAIN-CONTAINING PROTEIN-RELATED"/>
    <property type="match status" value="1"/>
</dbReference>
<sequence length="144" mass="15098">MTNPNTTAFVHADYTLAWICALPLELAAAEAMLDERHRTLPSKTTTQATYLLGKIAGHNAVVTCLPSGIYGITSAAVVVSQILSTFPNVRYGLVVGIGGGVPSNTADIRLGDVVVSKPIGTFGAWFNTTLAKQYAMGPFSIPAC</sequence>
<evidence type="ECO:0000256" key="1">
    <source>
        <dbReference type="SAM" id="SignalP"/>
    </source>
</evidence>
<dbReference type="InterPro" id="IPR053137">
    <property type="entry name" value="NLR-like"/>
</dbReference>
<dbReference type="InterPro" id="IPR035994">
    <property type="entry name" value="Nucleoside_phosphorylase_sf"/>
</dbReference>
<feature type="chain" id="PRO_5042277479" description="Nucleoside phosphorylase domain-containing protein" evidence="1">
    <location>
        <begin position="32"/>
        <end position="144"/>
    </location>
</feature>
<dbReference type="EMBL" id="JAQJAN010000019">
    <property type="protein sequence ID" value="KAJ5709209.1"/>
    <property type="molecule type" value="Genomic_DNA"/>
</dbReference>
<feature type="signal peptide" evidence="1">
    <location>
        <begin position="1"/>
        <end position="31"/>
    </location>
</feature>
<reference evidence="2" key="1">
    <citation type="journal article" date="2023" name="IMA Fungus">
        <title>Comparative genomic study of the Penicillium genus elucidates a diverse pangenome and 15 lateral gene transfer events.</title>
        <authorList>
            <person name="Petersen C."/>
            <person name="Sorensen T."/>
            <person name="Nielsen M.R."/>
            <person name="Sondergaard T.E."/>
            <person name="Sorensen J.L."/>
            <person name="Fitzpatrick D.A."/>
            <person name="Frisvad J.C."/>
            <person name="Nielsen K.L."/>
        </authorList>
    </citation>
    <scope>NUCLEOTIDE SEQUENCE</scope>
    <source>
        <strain evidence="2">IBT 17514</strain>
    </source>
</reference>
<dbReference type="AlphaFoldDB" id="A0AAD6MRP1"/>
<organism evidence="2 3">
    <name type="scientific">Penicillium malachiteum</name>
    <dbReference type="NCBI Taxonomy" id="1324776"/>
    <lineage>
        <taxon>Eukaryota</taxon>
        <taxon>Fungi</taxon>
        <taxon>Dikarya</taxon>
        <taxon>Ascomycota</taxon>
        <taxon>Pezizomycotina</taxon>
        <taxon>Eurotiomycetes</taxon>
        <taxon>Eurotiomycetidae</taxon>
        <taxon>Eurotiales</taxon>
        <taxon>Aspergillaceae</taxon>
        <taxon>Penicillium</taxon>
    </lineage>
</organism>
<dbReference type="Gene3D" id="3.40.50.1580">
    <property type="entry name" value="Nucleoside phosphorylase domain"/>
    <property type="match status" value="1"/>
</dbReference>